<dbReference type="PROSITE" id="PS50975">
    <property type="entry name" value="ATP_GRASP"/>
    <property type="match status" value="1"/>
</dbReference>
<dbReference type="SUPFAM" id="SSF52440">
    <property type="entry name" value="PreATP-grasp domain"/>
    <property type="match status" value="1"/>
</dbReference>
<evidence type="ECO:0000259" key="5">
    <source>
        <dbReference type="PROSITE" id="PS50975"/>
    </source>
</evidence>
<name>A0A382T0Z5_9ZZZZ</name>
<keyword evidence="3" id="KW-0067">ATP-binding</keyword>
<evidence type="ECO:0000313" key="7">
    <source>
        <dbReference type="EMBL" id="SVD15157.1"/>
    </source>
</evidence>
<dbReference type="InterPro" id="IPR005481">
    <property type="entry name" value="BC-like_N"/>
</dbReference>
<dbReference type="GO" id="GO:0016874">
    <property type="term" value="F:ligase activity"/>
    <property type="evidence" value="ECO:0007669"/>
    <property type="project" value="UniProtKB-KW"/>
</dbReference>
<reference evidence="7" key="1">
    <citation type="submission" date="2018-05" db="EMBL/GenBank/DDBJ databases">
        <authorList>
            <person name="Lanie J.A."/>
            <person name="Ng W.-L."/>
            <person name="Kazmierczak K.M."/>
            <person name="Andrzejewski T.M."/>
            <person name="Davidsen T.M."/>
            <person name="Wayne K.J."/>
            <person name="Tettelin H."/>
            <person name="Glass J.I."/>
            <person name="Rusch D."/>
            <person name="Podicherti R."/>
            <person name="Tsui H.-C.T."/>
            <person name="Winkler M.E."/>
        </authorList>
    </citation>
    <scope>NUCLEOTIDE SEQUENCE</scope>
</reference>
<dbReference type="Gene3D" id="3.30.470.20">
    <property type="entry name" value="ATP-grasp fold, B domain"/>
    <property type="match status" value="1"/>
</dbReference>
<keyword evidence="1" id="KW-0436">Ligase</keyword>
<keyword evidence="4" id="KW-0092">Biotin</keyword>
<dbReference type="AlphaFoldDB" id="A0A382T0Z5"/>
<protein>
    <recommendedName>
        <fullName evidence="8">ATP-grasp domain-containing protein</fullName>
    </recommendedName>
</protein>
<dbReference type="InterPro" id="IPR005479">
    <property type="entry name" value="CPAse_ATP-bd"/>
</dbReference>
<evidence type="ECO:0000259" key="6">
    <source>
        <dbReference type="PROSITE" id="PS50979"/>
    </source>
</evidence>
<evidence type="ECO:0000256" key="2">
    <source>
        <dbReference type="ARBA" id="ARBA00022741"/>
    </source>
</evidence>
<gene>
    <name evidence="7" type="ORF">METZ01_LOCUS368011</name>
</gene>
<dbReference type="PROSITE" id="PS50979">
    <property type="entry name" value="BC"/>
    <property type="match status" value="1"/>
</dbReference>
<dbReference type="InterPro" id="IPR050856">
    <property type="entry name" value="Biotin_carboxylase_complex"/>
</dbReference>
<dbReference type="GO" id="GO:0046872">
    <property type="term" value="F:metal ion binding"/>
    <property type="evidence" value="ECO:0007669"/>
    <property type="project" value="InterPro"/>
</dbReference>
<evidence type="ECO:0008006" key="8">
    <source>
        <dbReference type="Google" id="ProtNLM"/>
    </source>
</evidence>
<feature type="domain" description="Biotin carboxylation" evidence="6">
    <location>
        <begin position="1"/>
        <end position="238"/>
    </location>
</feature>
<evidence type="ECO:0000256" key="3">
    <source>
        <dbReference type="ARBA" id="ARBA00022840"/>
    </source>
</evidence>
<organism evidence="7">
    <name type="scientific">marine metagenome</name>
    <dbReference type="NCBI Taxonomy" id="408172"/>
    <lineage>
        <taxon>unclassified sequences</taxon>
        <taxon>metagenomes</taxon>
        <taxon>ecological metagenomes</taxon>
    </lineage>
</organism>
<sequence length="238" mass="25075">MKVLVANRGEIAIRIMRACREMGFASVAVYSECDRGAPHVIYADEAYAIGASEPQESYLCADKMLEVAERADVWAVHPGYGFLSENGEFAASVRAAGRVFVGPSADAIALMGGKVAARETAVAAGVSVVPGTGAPVDPAISHDAMIALASTIGYPLLVKAVAGGGGKGMRLVSEPSAIATAITAARSEARSAFGDDAVYLERQLQSPRHIEIQILADEYGTVVPFVERECSIQRRYQK</sequence>
<accession>A0A382T0Z5</accession>
<dbReference type="GO" id="GO:0005524">
    <property type="term" value="F:ATP binding"/>
    <property type="evidence" value="ECO:0007669"/>
    <property type="project" value="UniProtKB-KW"/>
</dbReference>
<dbReference type="PANTHER" id="PTHR18866">
    <property type="entry name" value="CARBOXYLASE:PYRUVATE/ACETYL-COA/PROPIONYL-COA CARBOXYLASE"/>
    <property type="match status" value="1"/>
</dbReference>
<dbReference type="EMBL" id="UINC01132691">
    <property type="protein sequence ID" value="SVD15157.1"/>
    <property type="molecule type" value="Genomic_DNA"/>
</dbReference>
<dbReference type="Pfam" id="PF00289">
    <property type="entry name" value="Biotin_carb_N"/>
    <property type="match status" value="1"/>
</dbReference>
<dbReference type="Pfam" id="PF02786">
    <property type="entry name" value="CPSase_L_D2"/>
    <property type="match status" value="1"/>
</dbReference>
<evidence type="ECO:0000256" key="1">
    <source>
        <dbReference type="ARBA" id="ARBA00022598"/>
    </source>
</evidence>
<dbReference type="PANTHER" id="PTHR18866:SF33">
    <property type="entry name" value="METHYLCROTONOYL-COA CARBOXYLASE SUBUNIT ALPHA, MITOCHONDRIAL-RELATED"/>
    <property type="match status" value="1"/>
</dbReference>
<keyword evidence="2" id="KW-0547">Nucleotide-binding</keyword>
<dbReference type="InterPro" id="IPR016185">
    <property type="entry name" value="PreATP-grasp_dom_sf"/>
</dbReference>
<dbReference type="SUPFAM" id="SSF56059">
    <property type="entry name" value="Glutathione synthetase ATP-binding domain-like"/>
    <property type="match status" value="1"/>
</dbReference>
<dbReference type="InterPro" id="IPR011764">
    <property type="entry name" value="Biotin_carboxylation_dom"/>
</dbReference>
<dbReference type="InterPro" id="IPR011761">
    <property type="entry name" value="ATP-grasp"/>
</dbReference>
<proteinExistence type="predicted"/>
<dbReference type="FunFam" id="3.40.50.20:FF:000010">
    <property type="entry name" value="Propionyl-CoA carboxylase subunit alpha"/>
    <property type="match status" value="1"/>
</dbReference>
<evidence type="ECO:0000256" key="4">
    <source>
        <dbReference type="ARBA" id="ARBA00023267"/>
    </source>
</evidence>
<feature type="domain" description="ATP-grasp" evidence="5">
    <location>
        <begin position="118"/>
        <end position="223"/>
    </location>
</feature>
<feature type="non-terminal residue" evidence="7">
    <location>
        <position position="238"/>
    </location>
</feature>